<dbReference type="Proteomes" id="UP000682416">
    <property type="component" value="Plasmid unnamed2"/>
</dbReference>
<reference evidence="2" key="1">
    <citation type="submission" date="2021-05" db="EMBL/GenBank/DDBJ databases">
        <authorList>
            <person name="Kaiqin L."/>
            <person name="Jian G."/>
        </authorList>
    </citation>
    <scope>NUCLEOTIDE SEQUENCE</scope>
    <source>
        <strain evidence="2">HDS5</strain>
        <plasmid evidence="2">unnamed2</plasmid>
    </source>
</reference>
<sequence length="419" mass="46331">MQVGKQTALIAATVISKAHQSNMAGIKKSVDQVREMMRRILAVLANGRVNAKKLRDALNRRGSENRPSGPRASADEPRRDQEKRGPENPSQKDEGKKKQESTGQKSSVDASKQSEMVLHLSKSLDADGAMALWGLAVQEKGKFPDKIAEIAEGRLREIDPEMMKVFDESREQGKGRLEAMTDSLESHPKVGADFVEALKSMDEKAQGYKAELQEAKLVNAIEDLQTDQKLNGEPPLSSSEVKEHFQNNPNPTSGPYPDELLDKVTAEKYSPARAWITPGTSFALRSLRRRRTKKPKTTGTRKNNPAKRSKEKTGTREGVGTKKTRRRAKAGERGRGRERMAPITDPRENPSPRSPIRETTRGPTARRGATTKDKKAEVGEIYGGHPSPRSVSSPFSGSSHSGRLDPEKPPPPRPRFFSH</sequence>
<evidence type="ECO:0000313" key="3">
    <source>
        <dbReference type="Proteomes" id="UP000682416"/>
    </source>
</evidence>
<dbReference type="AlphaFoldDB" id="A0A975LDX4"/>
<proteinExistence type="predicted"/>
<dbReference type="EMBL" id="CP074403">
    <property type="protein sequence ID" value="QVJ03493.1"/>
    <property type="molecule type" value="Genomic_DNA"/>
</dbReference>
<geneLocation type="plasmid" evidence="2 3">
    <name>unnamed2</name>
</geneLocation>
<feature type="compositionally biased region" description="Low complexity" evidence="1">
    <location>
        <begin position="385"/>
        <end position="401"/>
    </location>
</feature>
<accession>A0A975LDX4</accession>
<feature type="region of interest" description="Disordered" evidence="1">
    <location>
        <begin position="225"/>
        <end position="419"/>
    </location>
</feature>
<feature type="compositionally biased region" description="Basic and acidic residues" evidence="1">
    <location>
        <begin position="329"/>
        <end position="360"/>
    </location>
</feature>
<evidence type="ECO:0000256" key="1">
    <source>
        <dbReference type="SAM" id="MobiDB-lite"/>
    </source>
</evidence>
<keyword evidence="3" id="KW-1185">Reference proteome</keyword>
<feature type="compositionally biased region" description="Polar residues" evidence="1">
    <location>
        <begin position="101"/>
        <end position="114"/>
    </location>
</feature>
<name>A0A975LDX4_9ACTN</name>
<feature type="compositionally biased region" description="Basic residues" evidence="1">
    <location>
        <begin position="286"/>
        <end position="296"/>
    </location>
</feature>
<protein>
    <submittedName>
        <fullName evidence="2">Uncharacterized protein</fullName>
    </submittedName>
</protein>
<keyword evidence="2" id="KW-0614">Plasmid</keyword>
<dbReference type="KEGG" id="nec:KGD82_27840"/>
<organism evidence="2 3">
    <name type="scientific">Nocardiopsis eucommiae</name>
    <dbReference type="NCBI Taxonomy" id="2831970"/>
    <lineage>
        <taxon>Bacteria</taxon>
        <taxon>Bacillati</taxon>
        <taxon>Actinomycetota</taxon>
        <taxon>Actinomycetes</taxon>
        <taxon>Streptosporangiales</taxon>
        <taxon>Nocardiopsidaceae</taxon>
        <taxon>Nocardiopsis</taxon>
    </lineage>
</organism>
<gene>
    <name evidence="2" type="ORF">KGD82_27840</name>
</gene>
<evidence type="ECO:0000313" key="2">
    <source>
        <dbReference type="EMBL" id="QVJ03493.1"/>
    </source>
</evidence>
<feature type="region of interest" description="Disordered" evidence="1">
    <location>
        <begin position="57"/>
        <end position="114"/>
    </location>
</feature>
<feature type="compositionally biased region" description="Basic and acidic residues" evidence="1">
    <location>
        <begin position="73"/>
        <end position="100"/>
    </location>
</feature>